<dbReference type="Gene3D" id="2.120.10.30">
    <property type="entry name" value="TolB, C-terminal domain"/>
    <property type="match status" value="1"/>
</dbReference>
<dbReference type="OrthoDB" id="423498at2759"/>
<comment type="caution">
    <text evidence="4">The sequence shown here is derived from an EMBL/GenBank/DDBJ whole genome shotgun (WGS) entry which is preliminary data.</text>
</comment>
<dbReference type="PANTHER" id="PTHR47572">
    <property type="entry name" value="LIPOPROTEIN-RELATED"/>
    <property type="match status" value="1"/>
</dbReference>
<protein>
    <submittedName>
        <fullName evidence="4">Regucalcin</fullName>
    </submittedName>
</protein>
<dbReference type="PROSITE" id="PS51257">
    <property type="entry name" value="PROKAR_LIPOPROTEIN"/>
    <property type="match status" value="1"/>
</dbReference>
<feature type="domain" description="SMP-30/Gluconolactonase/LRE-like region" evidence="3">
    <location>
        <begin position="136"/>
        <end position="307"/>
    </location>
</feature>
<name>A0A226EVL0_FOLCA</name>
<dbReference type="Proteomes" id="UP000198287">
    <property type="component" value="Unassembled WGS sequence"/>
</dbReference>
<dbReference type="GO" id="GO:0016787">
    <property type="term" value="F:hydrolase activity"/>
    <property type="evidence" value="ECO:0007669"/>
    <property type="project" value="UniProtKB-KW"/>
</dbReference>
<keyword evidence="2" id="KW-0732">Signal</keyword>
<proteinExistence type="predicted"/>
<feature type="signal peptide" evidence="2">
    <location>
        <begin position="1"/>
        <end position="17"/>
    </location>
</feature>
<dbReference type="Pfam" id="PF08450">
    <property type="entry name" value="SGL"/>
    <property type="match status" value="1"/>
</dbReference>
<sequence>MRTFMILALFWPALVSSCDLVPVGPPSCLDLTSTSHISTDTQFGQYIEGSGTNRKGEMFAVNYGNDSTLFALGQFHPQQRLFYADPVPNTHFNGIRFLNDNTAYTVDVANHRVLQLTVNEYPDGPTVVGSSVFCADPTMLQPNDLTLSKLGTVFTSGMRWLQDTNDTHGDIWSCLQNGEVKRLEVMGRTNGIDLSPDDTKLYVSESYTRGGTPYVQKIWLYDANVTTGTISGKRLFVDFEVLDGTQNVDIDGMKTDVAGNLWVTRHGGREVVAFDSTGAVIARVRLTFPNPTNLEFGGPSGRTIYVVGKCDGANTGCTDTLEVVTPGRSWSNLQPSGSSTLSKGVAYDRLSRDILWGMVFGKTLLNNVNN</sequence>
<dbReference type="InterPro" id="IPR013658">
    <property type="entry name" value="SGL"/>
</dbReference>
<keyword evidence="5" id="KW-1185">Reference proteome</keyword>
<dbReference type="InterPro" id="IPR011042">
    <property type="entry name" value="6-blade_b-propeller_TolB-like"/>
</dbReference>
<evidence type="ECO:0000256" key="1">
    <source>
        <dbReference type="ARBA" id="ARBA00022801"/>
    </source>
</evidence>
<evidence type="ECO:0000259" key="3">
    <source>
        <dbReference type="Pfam" id="PF08450"/>
    </source>
</evidence>
<accession>A0A226EVL0</accession>
<dbReference type="InterPro" id="IPR051262">
    <property type="entry name" value="SMP-30/CGR1_Lactonase"/>
</dbReference>
<feature type="chain" id="PRO_5013008345" evidence="2">
    <location>
        <begin position="18"/>
        <end position="370"/>
    </location>
</feature>
<dbReference type="PANTHER" id="PTHR47572:SF4">
    <property type="entry name" value="LACTONASE DRP35"/>
    <property type="match status" value="1"/>
</dbReference>
<evidence type="ECO:0000256" key="2">
    <source>
        <dbReference type="SAM" id="SignalP"/>
    </source>
</evidence>
<dbReference type="AlphaFoldDB" id="A0A226EVL0"/>
<dbReference type="SUPFAM" id="SSF63829">
    <property type="entry name" value="Calcium-dependent phosphotriesterase"/>
    <property type="match status" value="1"/>
</dbReference>
<evidence type="ECO:0000313" key="4">
    <source>
        <dbReference type="EMBL" id="OXA61124.1"/>
    </source>
</evidence>
<reference evidence="4 5" key="1">
    <citation type="submission" date="2015-12" db="EMBL/GenBank/DDBJ databases">
        <title>The genome of Folsomia candida.</title>
        <authorList>
            <person name="Faddeeva A."/>
            <person name="Derks M.F."/>
            <person name="Anvar Y."/>
            <person name="Smit S."/>
            <person name="Van Straalen N."/>
            <person name="Roelofs D."/>
        </authorList>
    </citation>
    <scope>NUCLEOTIDE SEQUENCE [LARGE SCALE GENOMIC DNA]</scope>
    <source>
        <strain evidence="4 5">VU population</strain>
        <tissue evidence="4">Whole body</tissue>
    </source>
</reference>
<evidence type="ECO:0000313" key="5">
    <source>
        <dbReference type="Proteomes" id="UP000198287"/>
    </source>
</evidence>
<organism evidence="4 5">
    <name type="scientific">Folsomia candida</name>
    <name type="common">Springtail</name>
    <dbReference type="NCBI Taxonomy" id="158441"/>
    <lineage>
        <taxon>Eukaryota</taxon>
        <taxon>Metazoa</taxon>
        <taxon>Ecdysozoa</taxon>
        <taxon>Arthropoda</taxon>
        <taxon>Hexapoda</taxon>
        <taxon>Collembola</taxon>
        <taxon>Entomobryomorpha</taxon>
        <taxon>Isotomoidea</taxon>
        <taxon>Isotomidae</taxon>
        <taxon>Proisotominae</taxon>
        <taxon>Folsomia</taxon>
    </lineage>
</organism>
<dbReference type="EMBL" id="LNIX01000002">
    <property type="protein sequence ID" value="OXA61124.1"/>
    <property type="molecule type" value="Genomic_DNA"/>
</dbReference>
<keyword evidence="1" id="KW-0378">Hydrolase</keyword>
<gene>
    <name evidence="4" type="ORF">Fcan01_04154</name>
</gene>